<dbReference type="InterPro" id="IPR029058">
    <property type="entry name" value="AB_hydrolase_fold"/>
</dbReference>
<dbReference type="Pfam" id="PF00561">
    <property type="entry name" value="Abhydrolase_1"/>
    <property type="match status" value="1"/>
</dbReference>
<organism evidence="4 5">
    <name type="scientific">OM182 bacterium MED-G24</name>
    <dbReference type="NCBI Taxonomy" id="1986255"/>
    <lineage>
        <taxon>Bacteria</taxon>
        <taxon>Pseudomonadati</taxon>
        <taxon>Pseudomonadota</taxon>
        <taxon>Gammaproteobacteria</taxon>
        <taxon>OMG group</taxon>
        <taxon>OM182 clade</taxon>
    </lineage>
</organism>
<name>A0A2A5WSP8_9GAMM</name>
<dbReference type="PANTHER" id="PTHR43798:SF14">
    <property type="entry name" value="SERINE HYDROLASE-LIKE PROTEIN DDB_G0286239"/>
    <property type="match status" value="1"/>
</dbReference>
<dbReference type="GO" id="GO:0016787">
    <property type="term" value="F:hydrolase activity"/>
    <property type="evidence" value="ECO:0007669"/>
    <property type="project" value="UniProtKB-KW"/>
</dbReference>
<protein>
    <recommendedName>
        <fullName evidence="3">AB hydrolase-1 domain-containing protein</fullName>
    </recommendedName>
</protein>
<accession>A0A2A5WSP8</accession>
<dbReference type="AlphaFoldDB" id="A0A2A5WSP8"/>
<dbReference type="SUPFAM" id="SSF53474">
    <property type="entry name" value="alpha/beta-Hydrolases"/>
    <property type="match status" value="1"/>
</dbReference>
<dbReference type="Gene3D" id="3.40.50.1820">
    <property type="entry name" value="alpha/beta hydrolase"/>
    <property type="match status" value="1"/>
</dbReference>
<dbReference type="PANTHER" id="PTHR43798">
    <property type="entry name" value="MONOACYLGLYCEROL LIPASE"/>
    <property type="match status" value="1"/>
</dbReference>
<evidence type="ECO:0000313" key="5">
    <source>
        <dbReference type="Proteomes" id="UP000219327"/>
    </source>
</evidence>
<proteinExistence type="inferred from homology"/>
<dbReference type="InterPro" id="IPR000073">
    <property type="entry name" value="AB_hydrolase_1"/>
</dbReference>
<dbReference type="Proteomes" id="UP000219327">
    <property type="component" value="Unassembled WGS sequence"/>
</dbReference>
<evidence type="ECO:0000259" key="3">
    <source>
        <dbReference type="Pfam" id="PF00561"/>
    </source>
</evidence>
<gene>
    <name evidence="4" type="ORF">CNE99_05960</name>
</gene>
<keyword evidence="2" id="KW-0378">Hydrolase</keyword>
<reference evidence="4 5" key="1">
    <citation type="submission" date="2017-08" db="EMBL/GenBank/DDBJ databases">
        <title>Fine stratification of microbial communities through a metagenomic profile of the photic zone.</title>
        <authorList>
            <person name="Haro-Moreno J.M."/>
            <person name="Lopez-Perez M."/>
            <person name="De La Torre J."/>
            <person name="Picazo A."/>
            <person name="Camacho A."/>
            <person name="Rodriguez-Valera F."/>
        </authorList>
    </citation>
    <scope>NUCLEOTIDE SEQUENCE [LARGE SCALE GENOMIC DNA]</scope>
    <source>
        <strain evidence="4">MED-G24</strain>
    </source>
</reference>
<dbReference type="GO" id="GO:0016020">
    <property type="term" value="C:membrane"/>
    <property type="evidence" value="ECO:0007669"/>
    <property type="project" value="TreeGrafter"/>
</dbReference>
<dbReference type="InterPro" id="IPR050266">
    <property type="entry name" value="AB_hydrolase_sf"/>
</dbReference>
<dbReference type="EMBL" id="NTKD01000027">
    <property type="protein sequence ID" value="PDH39234.1"/>
    <property type="molecule type" value="Genomic_DNA"/>
</dbReference>
<dbReference type="PRINTS" id="PR00111">
    <property type="entry name" value="ABHYDROLASE"/>
</dbReference>
<comment type="similarity">
    <text evidence="1">Belongs to the AB hydrolase superfamily.</text>
</comment>
<evidence type="ECO:0000313" key="4">
    <source>
        <dbReference type="EMBL" id="PDH39234.1"/>
    </source>
</evidence>
<feature type="domain" description="AB hydrolase-1" evidence="3">
    <location>
        <begin position="54"/>
        <end position="302"/>
    </location>
</feature>
<sequence>MIINNTEINQSPDAPAWFHAAVTTPRSSKMVQVGGTRIHYQMWDTNPTFPKPGLLLIHGHAAHSHWWDFIAPRFMDRYRVVAMDTSGSGESDHRSVYQMRDFSDEVLAVIRHAELRHSTIVGHSFGGAIGRVAAFIDGQRPDPVIAGLICVDTSISRTTRSANRDHSRNNVRGRTRDPEIKPVKQRFYRDLDEGARRFRLRPPQPCANGYLLDYIARYSLRKTEKGYCFKLDQRLFEKMPGGEALPPPVDMLTALTCPVGYVYGELSRFFAKAEQLSLLAELIPPERAHRIPGAYHHVFLDQPLAFSDALSSLIEGLA</sequence>
<evidence type="ECO:0000256" key="2">
    <source>
        <dbReference type="ARBA" id="ARBA00022801"/>
    </source>
</evidence>
<comment type="caution">
    <text evidence="4">The sequence shown here is derived from an EMBL/GenBank/DDBJ whole genome shotgun (WGS) entry which is preliminary data.</text>
</comment>
<evidence type="ECO:0000256" key="1">
    <source>
        <dbReference type="ARBA" id="ARBA00008645"/>
    </source>
</evidence>